<sequence>MSTSSNGKKAEAKRAELVAAAVRVVMREGIGAASVRAVAQEAQISVGSVLYYFSGIDELLRRTVESVMDRYFAQQLHVLASFGTAAQRLSQLIDLGVPDDIGEDLSRLYKSIALKPTNSEDLALYEGLYKRQVSLYLSIIETGQENGEFTPEAPALRIAQNLIALEDAYDLYPVIGVPLSGAEKRANVRSYAELALGCTLQE</sequence>
<evidence type="ECO:0000313" key="7">
    <source>
        <dbReference type="Proteomes" id="UP001486888"/>
    </source>
</evidence>
<dbReference type="GO" id="GO:0003700">
    <property type="term" value="F:DNA-binding transcription factor activity"/>
    <property type="evidence" value="ECO:0007669"/>
    <property type="project" value="TreeGrafter"/>
</dbReference>
<name>A0AAU6WCZ1_9MICC</name>
<dbReference type="InterPro" id="IPR009057">
    <property type="entry name" value="Homeodomain-like_sf"/>
</dbReference>
<keyword evidence="2 4" id="KW-0238">DNA-binding</keyword>
<evidence type="ECO:0000313" key="6">
    <source>
        <dbReference type="EMBL" id="XAO45836.1"/>
    </source>
</evidence>
<protein>
    <submittedName>
        <fullName evidence="6">TetR family transcriptional regulator</fullName>
    </submittedName>
</protein>
<dbReference type="PANTHER" id="PTHR30055">
    <property type="entry name" value="HTH-TYPE TRANSCRIPTIONAL REGULATOR RUTR"/>
    <property type="match status" value="1"/>
</dbReference>
<reference evidence="6 7" key="1">
    <citation type="submission" date="2023-05" db="EMBL/GenBank/DDBJ databases">
        <title>Glutamicibacter sp. B1, complete genome.</title>
        <authorList>
            <person name="Long Y.H."/>
            <person name="Fang T."/>
            <person name="Li X.Y."/>
        </authorList>
    </citation>
    <scope>NUCLEOTIDE SEQUENCE [LARGE SCALE GENOMIC DNA]</scope>
    <source>
        <strain evidence="6 7">B1</strain>
    </source>
</reference>
<organism evidence="6 7">
    <name type="scientific">Glutamicibacter ectropisis</name>
    <dbReference type="NCBI Taxonomy" id="3046593"/>
    <lineage>
        <taxon>Bacteria</taxon>
        <taxon>Bacillati</taxon>
        <taxon>Actinomycetota</taxon>
        <taxon>Actinomycetes</taxon>
        <taxon>Micrococcales</taxon>
        <taxon>Micrococcaceae</taxon>
        <taxon>Glutamicibacter</taxon>
    </lineage>
</organism>
<dbReference type="KEGG" id="gey:QMQ05_16120"/>
<keyword evidence="1" id="KW-0805">Transcription regulation</keyword>
<dbReference type="PROSITE" id="PS50977">
    <property type="entry name" value="HTH_TETR_2"/>
    <property type="match status" value="1"/>
</dbReference>
<dbReference type="AlphaFoldDB" id="A0AAU6WCZ1"/>
<evidence type="ECO:0000259" key="5">
    <source>
        <dbReference type="PROSITE" id="PS50977"/>
    </source>
</evidence>
<dbReference type="SUPFAM" id="SSF48498">
    <property type="entry name" value="Tetracyclin repressor-like, C-terminal domain"/>
    <property type="match status" value="1"/>
</dbReference>
<evidence type="ECO:0000256" key="1">
    <source>
        <dbReference type="ARBA" id="ARBA00023015"/>
    </source>
</evidence>
<dbReference type="InterPro" id="IPR036271">
    <property type="entry name" value="Tet_transcr_reg_TetR-rel_C_sf"/>
</dbReference>
<feature type="domain" description="HTH tetR-type" evidence="5">
    <location>
        <begin position="11"/>
        <end position="71"/>
    </location>
</feature>
<evidence type="ECO:0000256" key="2">
    <source>
        <dbReference type="ARBA" id="ARBA00023125"/>
    </source>
</evidence>
<keyword evidence="7" id="KW-1185">Reference proteome</keyword>
<dbReference type="InterPro" id="IPR001647">
    <property type="entry name" value="HTH_TetR"/>
</dbReference>
<dbReference type="RefSeq" id="WP_345471696.1">
    <property type="nucleotide sequence ID" value="NZ_CP125942.1"/>
</dbReference>
<evidence type="ECO:0000256" key="4">
    <source>
        <dbReference type="PROSITE-ProRule" id="PRU00335"/>
    </source>
</evidence>
<feature type="DNA-binding region" description="H-T-H motif" evidence="4">
    <location>
        <begin position="34"/>
        <end position="53"/>
    </location>
</feature>
<accession>A0AAU6WCZ1</accession>
<dbReference type="Pfam" id="PF00440">
    <property type="entry name" value="TetR_N"/>
    <property type="match status" value="1"/>
</dbReference>
<dbReference type="Gene3D" id="1.10.357.10">
    <property type="entry name" value="Tetracycline Repressor, domain 2"/>
    <property type="match status" value="1"/>
</dbReference>
<dbReference type="SUPFAM" id="SSF46689">
    <property type="entry name" value="Homeodomain-like"/>
    <property type="match status" value="1"/>
</dbReference>
<evidence type="ECO:0000256" key="3">
    <source>
        <dbReference type="ARBA" id="ARBA00023163"/>
    </source>
</evidence>
<keyword evidence="3" id="KW-0804">Transcription</keyword>
<proteinExistence type="predicted"/>
<dbReference type="GO" id="GO:0000976">
    <property type="term" value="F:transcription cis-regulatory region binding"/>
    <property type="evidence" value="ECO:0007669"/>
    <property type="project" value="TreeGrafter"/>
</dbReference>
<dbReference type="InterPro" id="IPR050109">
    <property type="entry name" value="HTH-type_TetR-like_transc_reg"/>
</dbReference>
<dbReference type="Proteomes" id="UP001486888">
    <property type="component" value="Chromosome"/>
</dbReference>
<dbReference type="PANTHER" id="PTHR30055:SF234">
    <property type="entry name" value="HTH-TYPE TRANSCRIPTIONAL REGULATOR BETI"/>
    <property type="match status" value="1"/>
</dbReference>
<gene>
    <name evidence="6" type="ORF">QMQ05_16120</name>
</gene>
<dbReference type="EMBL" id="CP125942">
    <property type="protein sequence ID" value="XAO45836.1"/>
    <property type="molecule type" value="Genomic_DNA"/>
</dbReference>